<reference evidence="1 2" key="1">
    <citation type="journal article" date="2018" name="Nat. Ecol. Evol.">
        <title>Pezizomycetes genomes reveal the molecular basis of ectomycorrhizal truffle lifestyle.</title>
        <authorList>
            <person name="Murat C."/>
            <person name="Payen T."/>
            <person name="Noel B."/>
            <person name="Kuo A."/>
            <person name="Morin E."/>
            <person name="Chen J."/>
            <person name="Kohler A."/>
            <person name="Krizsan K."/>
            <person name="Balestrini R."/>
            <person name="Da Silva C."/>
            <person name="Montanini B."/>
            <person name="Hainaut M."/>
            <person name="Levati E."/>
            <person name="Barry K.W."/>
            <person name="Belfiori B."/>
            <person name="Cichocki N."/>
            <person name="Clum A."/>
            <person name="Dockter R.B."/>
            <person name="Fauchery L."/>
            <person name="Guy J."/>
            <person name="Iotti M."/>
            <person name="Le Tacon F."/>
            <person name="Lindquist E.A."/>
            <person name="Lipzen A."/>
            <person name="Malagnac F."/>
            <person name="Mello A."/>
            <person name="Molinier V."/>
            <person name="Miyauchi S."/>
            <person name="Poulain J."/>
            <person name="Riccioni C."/>
            <person name="Rubini A."/>
            <person name="Sitrit Y."/>
            <person name="Splivallo R."/>
            <person name="Traeger S."/>
            <person name="Wang M."/>
            <person name="Zifcakova L."/>
            <person name="Wipf D."/>
            <person name="Zambonelli A."/>
            <person name="Paolocci F."/>
            <person name="Nowrousian M."/>
            <person name="Ottonello S."/>
            <person name="Baldrian P."/>
            <person name="Spatafora J.W."/>
            <person name="Henrissat B."/>
            <person name="Nagy L.G."/>
            <person name="Aury J.M."/>
            <person name="Wincker P."/>
            <person name="Grigoriev I.V."/>
            <person name="Bonfante P."/>
            <person name="Martin F.M."/>
        </authorList>
    </citation>
    <scope>NUCLEOTIDE SEQUENCE [LARGE SCALE GENOMIC DNA]</scope>
    <source>
        <strain evidence="1 2">ATCC MYA-4762</strain>
    </source>
</reference>
<dbReference type="GO" id="GO:0042148">
    <property type="term" value="P:DNA strand invasion"/>
    <property type="evidence" value="ECO:0007669"/>
    <property type="project" value="TreeGrafter"/>
</dbReference>
<dbReference type="InterPro" id="IPR027417">
    <property type="entry name" value="P-loop_NTPase"/>
</dbReference>
<dbReference type="GO" id="GO:0000724">
    <property type="term" value="P:double-strand break repair via homologous recombination"/>
    <property type="evidence" value="ECO:0007669"/>
    <property type="project" value="InterPro"/>
</dbReference>
<evidence type="ECO:0000313" key="1">
    <source>
        <dbReference type="EMBL" id="RPB22842.1"/>
    </source>
</evidence>
<dbReference type="SUPFAM" id="SSF52540">
    <property type="entry name" value="P-loop containing nucleoside triphosphate hydrolases"/>
    <property type="match status" value="1"/>
</dbReference>
<dbReference type="EMBL" id="ML121549">
    <property type="protein sequence ID" value="RPB22842.1"/>
    <property type="molecule type" value="Genomic_DNA"/>
</dbReference>
<evidence type="ECO:0000313" key="2">
    <source>
        <dbReference type="Proteomes" id="UP000267821"/>
    </source>
</evidence>
<dbReference type="Proteomes" id="UP000267821">
    <property type="component" value="Unassembled WGS sequence"/>
</dbReference>
<keyword evidence="2" id="KW-1185">Reference proteome</keyword>
<dbReference type="GO" id="GO:0005657">
    <property type="term" value="C:replication fork"/>
    <property type="evidence" value="ECO:0007669"/>
    <property type="project" value="InterPro"/>
</dbReference>
<accession>A0A3N4LNF2</accession>
<gene>
    <name evidence="1" type="ORF">L211DRAFT_869035</name>
</gene>
<sequence>MAYHRKVIITYLLSPSTIGGHTLTLNTPINNSTPGKYLPLLAQGANQLEFYATVEFESIFPATTRKSQIESNLIDVGMNKGKVVLGQAGKRLLEEVVGEDFTKFLSTLRSSALSISASVHLPASHDVEVPPPESSYYPLSFFNIPSFDKLFLPLFYHHYQRYPYPHHKQQNFPKNNVPVGPPAFQLPFIELVSTSPCAGKTHLLYLICTLSVLPHSHEILPSPTSNPVILHLNGKEGTIVVLDSDNRFSVPRLSMIMRNYIYSHFHEVSPSSLPIPWIENLIHASIKHIHIFRSINSTQQLFSTLVSLPKYLFSIPAELEQDRYLTGILIDSISTFYWEDRVGDSIPTAGTLDEELFQQIPIPDTYVNPMITLASVYQPIVTQLHSLQKLFGCFVVATRRMHMVKGRDEQIVLQNPLPGVWTMAVTIRISVDREQCEEGGVLHGGSAWHGWFRGRVEMIGGMWGGRDGLEILKHERNDTGHTGIRFSIGEGGIDVVDTEG</sequence>
<dbReference type="STRING" id="1051890.A0A3N4LNF2"/>
<dbReference type="InterPro" id="IPR030547">
    <property type="entry name" value="XRCC2"/>
</dbReference>
<dbReference type="GO" id="GO:0000400">
    <property type="term" value="F:four-way junction DNA binding"/>
    <property type="evidence" value="ECO:0007669"/>
    <property type="project" value="TreeGrafter"/>
</dbReference>
<evidence type="ECO:0008006" key="3">
    <source>
        <dbReference type="Google" id="ProtNLM"/>
    </source>
</evidence>
<name>A0A3N4LNF2_9PEZI</name>
<dbReference type="Gene3D" id="3.40.50.300">
    <property type="entry name" value="P-loop containing nucleotide triphosphate hydrolases"/>
    <property type="match status" value="1"/>
</dbReference>
<dbReference type="OrthoDB" id="420422at2759"/>
<dbReference type="PANTHER" id="PTHR46644:SF2">
    <property type="entry name" value="DNA REPAIR PROTEIN XRCC2"/>
    <property type="match status" value="1"/>
</dbReference>
<dbReference type="InParanoid" id="A0A3N4LNF2"/>
<protein>
    <recommendedName>
        <fullName evidence="3">DNA recombination and repair protein Rad51-like C-terminal domain-containing protein</fullName>
    </recommendedName>
</protein>
<organism evidence="1 2">
    <name type="scientific">Terfezia boudieri ATCC MYA-4762</name>
    <dbReference type="NCBI Taxonomy" id="1051890"/>
    <lineage>
        <taxon>Eukaryota</taxon>
        <taxon>Fungi</taxon>
        <taxon>Dikarya</taxon>
        <taxon>Ascomycota</taxon>
        <taxon>Pezizomycotina</taxon>
        <taxon>Pezizomycetes</taxon>
        <taxon>Pezizales</taxon>
        <taxon>Pezizaceae</taxon>
        <taxon>Terfezia</taxon>
    </lineage>
</organism>
<proteinExistence type="predicted"/>
<dbReference type="GO" id="GO:0033063">
    <property type="term" value="C:Rad51B-Rad51C-Rad51D-XRCC2 complex"/>
    <property type="evidence" value="ECO:0007669"/>
    <property type="project" value="InterPro"/>
</dbReference>
<dbReference type="AlphaFoldDB" id="A0A3N4LNF2"/>
<dbReference type="PANTHER" id="PTHR46644">
    <property type="entry name" value="DNA REPAIR PROTEIN XRCC2"/>
    <property type="match status" value="1"/>
</dbReference>
<dbReference type="GO" id="GO:0005815">
    <property type="term" value="C:microtubule organizing center"/>
    <property type="evidence" value="ECO:0007669"/>
    <property type="project" value="TreeGrafter"/>
</dbReference>